<organism evidence="3">
    <name type="scientific">Sheuella amnicola</name>
    <dbReference type="NCBI Taxonomy" id="2707330"/>
    <lineage>
        <taxon>Bacteria</taxon>
        <taxon>Pseudomonadati</taxon>
        <taxon>Pseudomonadota</taxon>
        <taxon>Betaproteobacteria</taxon>
        <taxon>Burkholderiales</taxon>
        <taxon>Alcaligenaceae</taxon>
        <taxon>Sheuella</taxon>
    </lineage>
</organism>
<dbReference type="AlphaFoldDB" id="A0A6B2QYD4"/>
<comment type="caution">
    <text evidence="3">The sequence shown here is derived from an EMBL/GenBank/DDBJ whole genome shotgun (WGS) entry which is preliminary data.</text>
</comment>
<name>A0A6B2QYD4_9BURK</name>
<dbReference type="Gene3D" id="1.10.3130.20">
    <property type="entry name" value="Phycobilisome linker domain"/>
    <property type="match status" value="1"/>
</dbReference>
<feature type="region of interest" description="Disordered" evidence="1">
    <location>
        <begin position="1"/>
        <end position="26"/>
    </location>
</feature>
<feature type="domain" description="DUF4214" evidence="2">
    <location>
        <begin position="99"/>
        <end position="166"/>
    </location>
</feature>
<dbReference type="RefSeq" id="WP_163652360.1">
    <property type="nucleotide sequence ID" value="NZ_JAAGRN010000003.1"/>
</dbReference>
<evidence type="ECO:0000313" key="3">
    <source>
        <dbReference type="EMBL" id="NDY82688.1"/>
    </source>
</evidence>
<evidence type="ECO:0000256" key="1">
    <source>
        <dbReference type="SAM" id="MobiDB-lite"/>
    </source>
</evidence>
<dbReference type="EMBL" id="JAAGRN010000003">
    <property type="protein sequence ID" value="NDY82688.1"/>
    <property type="molecule type" value="Genomic_DNA"/>
</dbReference>
<gene>
    <name evidence="3" type="ORF">G3I67_05515</name>
</gene>
<evidence type="ECO:0000259" key="2">
    <source>
        <dbReference type="Pfam" id="PF13946"/>
    </source>
</evidence>
<protein>
    <submittedName>
        <fullName evidence="3">DUF4214 domain-containing protein</fullName>
    </submittedName>
</protein>
<dbReference type="InterPro" id="IPR038255">
    <property type="entry name" value="PBS_linker_sf"/>
</dbReference>
<accession>A0A6B2QYD4</accession>
<sequence length="182" mass="20839">MSRYENEYDDDRYERDDDRYERDDDRYEVHDNDDRYESHYYVVQAPTPTSPPVVYHIDDDADGQAFRLYMAALDRTPDSSGLANWMSVIRSGVELDDVASGFVNSVEFQQKYGALDNGEYVNQLYHNVLDRDADDAGYANWVGHLESGQTREFVLVGFSESAENQMQAAALVNGTDYQAWVG</sequence>
<reference evidence="3" key="1">
    <citation type="submission" date="2020-02" db="EMBL/GenBank/DDBJ databases">
        <authorList>
            <person name="Chen W.-M."/>
        </authorList>
    </citation>
    <scope>NUCLEOTIDE SEQUENCE</scope>
    <source>
        <strain evidence="3">NBD-18</strain>
    </source>
</reference>
<dbReference type="InterPro" id="IPR025282">
    <property type="entry name" value="DUF4214"/>
</dbReference>
<proteinExistence type="predicted"/>
<dbReference type="Pfam" id="PF13946">
    <property type="entry name" value="DUF4214"/>
    <property type="match status" value="1"/>
</dbReference>